<reference evidence="11 12" key="1">
    <citation type="submission" date="2020-02" db="EMBL/GenBank/DDBJ databases">
        <title>Genome sequence of Roseobacter ponti.</title>
        <authorList>
            <person name="Hollensteiner J."/>
            <person name="Schneider D."/>
            <person name="Poehlein A."/>
            <person name="Daniel R."/>
        </authorList>
    </citation>
    <scope>NUCLEOTIDE SEQUENCE [LARGE SCALE GENOMIC DNA]</scope>
    <source>
        <strain evidence="11 12">DSM 106830</strain>
    </source>
</reference>
<sequence>MGVSGCGKTSVGTGFAKAIGAQFIDGDDLHPPENVAKMSRGEPLDDSDRGPWLAAVAAALGQAGGDVVIGCSALRRRYRDLIREGAGGDVIFLHLSGSRDLIAGRMGAREGHFMPLTLLDSQFAALEPPGPDETCITVDIDRSEAQVVQYLVRQTQDLRGDGRA</sequence>
<evidence type="ECO:0000256" key="2">
    <source>
        <dbReference type="ARBA" id="ARBA00008420"/>
    </source>
</evidence>
<dbReference type="EMBL" id="CP048788">
    <property type="protein sequence ID" value="QJF53263.1"/>
    <property type="molecule type" value="Genomic_DNA"/>
</dbReference>
<dbReference type="InterPro" id="IPR031322">
    <property type="entry name" value="Shikimate/glucono_kinase"/>
</dbReference>
<protein>
    <recommendedName>
        <fullName evidence="3 10">Gluconokinase</fullName>
        <ecNumber evidence="3 10">2.7.1.12</ecNumber>
    </recommendedName>
</protein>
<dbReference type="Proteomes" id="UP000503308">
    <property type="component" value="Chromosome"/>
</dbReference>
<evidence type="ECO:0000313" key="11">
    <source>
        <dbReference type="EMBL" id="QJF53263.1"/>
    </source>
</evidence>
<keyword evidence="12" id="KW-1185">Reference proteome</keyword>
<evidence type="ECO:0000256" key="8">
    <source>
        <dbReference type="ARBA" id="ARBA00023064"/>
    </source>
</evidence>
<gene>
    <name evidence="11" type="ORF">G3256_15850</name>
</gene>
<comment type="catalytic activity">
    <reaction evidence="9 10">
        <text>D-gluconate + ATP = 6-phospho-D-gluconate + ADP + H(+)</text>
        <dbReference type="Rhea" id="RHEA:19433"/>
        <dbReference type="ChEBI" id="CHEBI:15378"/>
        <dbReference type="ChEBI" id="CHEBI:18391"/>
        <dbReference type="ChEBI" id="CHEBI:30616"/>
        <dbReference type="ChEBI" id="CHEBI:58759"/>
        <dbReference type="ChEBI" id="CHEBI:456216"/>
        <dbReference type="EC" id="2.7.1.12"/>
    </reaction>
</comment>
<keyword evidence="8" id="KW-0311">Gluconate utilization</keyword>
<evidence type="ECO:0000256" key="9">
    <source>
        <dbReference type="ARBA" id="ARBA00048090"/>
    </source>
</evidence>
<dbReference type="InterPro" id="IPR006001">
    <property type="entry name" value="Therm_gnt_kin"/>
</dbReference>
<dbReference type="CDD" id="cd02021">
    <property type="entry name" value="GntK"/>
    <property type="match status" value="1"/>
</dbReference>
<keyword evidence="6 10" id="KW-0418">Kinase</keyword>
<dbReference type="GO" id="GO:0005524">
    <property type="term" value="F:ATP binding"/>
    <property type="evidence" value="ECO:0007669"/>
    <property type="project" value="UniProtKB-KW"/>
</dbReference>
<comment type="similarity">
    <text evidence="2 10">Belongs to the gluconokinase GntK/GntV family.</text>
</comment>
<dbReference type="PANTHER" id="PTHR43442:SF3">
    <property type="entry name" value="GLUCONOKINASE-RELATED"/>
    <property type="match status" value="1"/>
</dbReference>
<comment type="pathway">
    <text evidence="1">Carbohydrate acid metabolism.</text>
</comment>
<dbReference type="Gene3D" id="3.40.50.300">
    <property type="entry name" value="P-loop containing nucleotide triphosphate hydrolases"/>
    <property type="match status" value="1"/>
</dbReference>
<accession>A0A858T057</accession>
<evidence type="ECO:0000256" key="7">
    <source>
        <dbReference type="ARBA" id="ARBA00022840"/>
    </source>
</evidence>
<evidence type="ECO:0000256" key="10">
    <source>
        <dbReference type="RuleBase" id="RU363066"/>
    </source>
</evidence>
<dbReference type="Pfam" id="PF01202">
    <property type="entry name" value="SKI"/>
    <property type="match status" value="1"/>
</dbReference>
<proteinExistence type="inferred from homology"/>
<evidence type="ECO:0000256" key="1">
    <source>
        <dbReference type="ARBA" id="ARBA00004761"/>
    </source>
</evidence>
<dbReference type="GO" id="GO:0046316">
    <property type="term" value="F:gluconokinase activity"/>
    <property type="evidence" value="ECO:0007669"/>
    <property type="project" value="UniProtKB-EC"/>
</dbReference>
<evidence type="ECO:0000256" key="5">
    <source>
        <dbReference type="ARBA" id="ARBA00022741"/>
    </source>
</evidence>
<evidence type="ECO:0000313" key="12">
    <source>
        <dbReference type="Proteomes" id="UP000503308"/>
    </source>
</evidence>
<evidence type="ECO:0000256" key="3">
    <source>
        <dbReference type="ARBA" id="ARBA00012054"/>
    </source>
</evidence>
<dbReference type="SUPFAM" id="SSF52540">
    <property type="entry name" value="P-loop containing nucleoside triphosphate hydrolases"/>
    <property type="match status" value="1"/>
</dbReference>
<name>A0A858T057_9RHOB</name>
<dbReference type="NCBIfam" id="TIGR01313">
    <property type="entry name" value="therm_gnt_kin"/>
    <property type="match status" value="1"/>
</dbReference>
<organism evidence="11 12">
    <name type="scientific">Roseobacter ponti</name>
    <dbReference type="NCBI Taxonomy" id="1891787"/>
    <lineage>
        <taxon>Bacteria</taxon>
        <taxon>Pseudomonadati</taxon>
        <taxon>Pseudomonadota</taxon>
        <taxon>Alphaproteobacteria</taxon>
        <taxon>Rhodobacterales</taxon>
        <taxon>Roseobacteraceae</taxon>
        <taxon>Roseobacter</taxon>
    </lineage>
</organism>
<dbReference type="EC" id="2.7.1.12" evidence="3 10"/>
<keyword evidence="7 10" id="KW-0067">ATP-binding</keyword>
<evidence type="ECO:0000256" key="6">
    <source>
        <dbReference type="ARBA" id="ARBA00022777"/>
    </source>
</evidence>
<keyword evidence="4 10" id="KW-0808">Transferase</keyword>
<keyword evidence="5 10" id="KW-0547">Nucleotide-binding</keyword>
<dbReference type="GO" id="GO:0019521">
    <property type="term" value="P:D-gluconate metabolic process"/>
    <property type="evidence" value="ECO:0007669"/>
    <property type="project" value="UniProtKB-KW"/>
</dbReference>
<dbReference type="PANTHER" id="PTHR43442">
    <property type="entry name" value="GLUCONOKINASE-RELATED"/>
    <property type="match status" value="1"/>
</dbReference>
<dbReference type="InterPro" id="IPR027417">
    <property type="entry name" value="P-loop_NTPase"/>
</dbReference>
<dbReference type="KEGG" id="rpon:G3256_15850"/>
<dbReference type="GO" id="GO:0005737">
    <property type="term" value="C:cytoplasm"/>
    <property type="evidence" value="ECO:0007669"/>
    <property type="project" value="TreeGrafter"/>
</dbReference>
<evidence type="ECO:0000256" key="4">
    <source>
        <dbReference type="ARBA" id="ARBA00022679"/>
    </source>
</evidence>
<dbReference type="FunFam" id="3.40.50.300:FF:000522">
    <property type="entry name" value="Gluconokinase"/>
    <property type="match status" value="1"/>
</dbReference>
<dbReference type="AlphaFoldDB" id="A0A858T057"/>